<evidence type="ECO:0000313" key="9">
    <source>
        <dbReference type="Proteomes" id="UP001500880"/>
    </source>
</evidence>
<keyword evidence="9" id="KW-1185">Reference proteome</keyword>
<dbReference type="Pfam" id="PF04138">
    <property type="entry name" value="GtrA_DPMS_TM"/>
    <property type="match status" value="1"/>
</dbReference>
<comment type="caution">
    <text evidence="8">The sequence shown here is derived from an EMBL/GenBank/DDBJ whole genome shotgun (WGS) entry which is preliminary data.</text>
</comment>
<dbReference type="InterPro" id="IPR051401">
    <property type="entry name" value="GtrA_CellWall_Glycosyl"/>
</dbReference>
<feature type="transmembrane region" description="Helical" evidence="6">
    <location>
        <begin position="12"/>
        <end position="32"/>
    </location>
</feature>
<comment type="subcellular location">
    <subcellularLocation>
        <location evidence="1">Membrane</location>
        <topology evidence="1">Multi-pass membrane protein</topology>
    </subcellularLocation>
</comment>
<evidence type="ECO:0000313" key="8">
    <source>
        <dbReference type="EMBL" id="GAA0486745.1"/>
    </source>
</evidence>
<dbReference type="PANTHER" id="PTHR38459">
    <property type="entry name" value="PROPHAGE BACTOPRENOL-LINKED GLUCOSE TRANSLOCASE HOMOLOG"/>
    <property type="match status" value="1"/>
</dbReference>
<organism evidence="8 9">
    <name type="scientific">Salinibacillus aidingensis</name>
    <dbReference type="NCBI Taxonomy" id="237684"/>
    <lineage>
        <taxon>Bacteria</taxon>
        <taxon>Bacillati</taxon>
        <taxon>Bacillota</taxon>
        <taxon>Bacilli</taxon>
        <taxon>Bacillales</taxon>
        <taxon>Bacillaceae</taxon>
        <taxon>Salinibacillus</taxon>
    </lineage>
</organism>
<gene>
    <name evidence="8" type="primary">gtcA</name>
    <name evidence="8" type="ORF">GCM10008986_10190</name>
</gene>
<keyword evidence="4 6" id="KW-1133">Transmembrane helix</keyword>
<sequence>MLSMKIINHEVSKYAIFGVLTTLVNILTYIFLTKVLAFDYKTATVIAWIASVLFAYYTNKKYVFNARYTKLIQTLKSFFLFVFYRLLSLLVDLAVMYVLIEFFYLDDLLTKIIANVVVVIFNYITSKWHVFSKKEREVE</sequence>
<feature type="transmembrane region" description="Helical" evidence="6">
    <location>
        <begin position="78"/>
        <end position="100"/>
    </location>
</feature>
<evidence type="ECO:0000256" key="4">
    <source>
        <dbReference type="ARBA" id="ARBA00022989"/>
    </source>
</evidence>
<feature type="domain" description="GtrA/DPMS transmembrane" evidence="7">
    <location>
        <begin position="13"/>
        <end position="131"/>
    </location>
</feature>
<feature type="transmembrane region" description="Helical" evidence="6">
    <location>
        <begin position="38"/>
        <end position="57"/>
    </location>
</feature>
<protein>
    <submittedName>
        <fullName evidence="8">Cell wall teichoic acid glycosylation protein GtcA</fullName>
    </submittedName>
</protein>
<proteinExistence type="inferred from homology"/>
<evidence type="ECO:0000256" key="5">
    <source>
        <dbReference type="ARBA" id="ARBA00023136"/>
    </source>
</evidence>
<dbReference type="Proteomes" id="UP001500880">
    <property type="component" value="Unassembled WGS sequence"/>
</dbReference>
<accession>A0ABN1AYT7</accession>
<feature type="transmembrane region" description="Helical" evidence="6">
    <location>
        <begin position="112"/>
        <end position="131"/>
    </location>
</feature>
<keyword evidence="5 6" id="KW-0472">Membrane</keyword>
<evidence type="ECO:0000256" key="6">
    <source>
        <dbReference type="SAM" id="Phobius"/>
    </source>
</evidence>
<name>A0ABN1AYT7_9BACI</name>
<dbReference type="PANTHER" id="PTHR38459:SF5">
    <property type="entry name" value="CELL WALL TEICHOIC ACID GLYCOSYLATION PROTEIN GTCA"/>
    <property type="match status" value="1"/>
</dbReference>
<comment type="similarity">
    <text evidence="2">Belongs to the GtrA family.</text>
</comment>
<dbReference type="EMBL" id="BAAADO010000002">
    <property type="protein sequence ID" value="GAA0486745.1"/>
    <property type="molecule type" value="Genomic_DNA"/>
</dbReference>
<evidence type="ECO:0000256" key="1">
    <source>
        <dbReference type="ARBA" id="ARBA00004141"/>
    </source>
</evidence>
<evidence type="ECO:0000256" key="2">
    <source>
        <dbReference type="ARBA" id="ARBA00009399"/>
    </source>
</evidence>
<evidence type="ECO:0000259" key="7">
    <source>
        <dbReference type="Pfam" id="PF04138"/>
    </source>
</evidence>
<dbReference type="InterPro" id="IPR007267">
    <property type="entry name" value="GtrA_DPMS_TM"/>
</dbReference>
<evidence type="ECO:0000256" key="3">
    <source>
        <dbReference type="ARBA" id="ARBA00022692"/>
    </source>
</evidence>
<keyword evidence="3 6" id="KW-0812">Transmembrane</keyword>
<reference evidence="8 9" key="1">
    <citation type="journal article" date="2019" name="Int. J. Syst. Evol. Microbiol.">
        <title>The Global Catalogue of Microorganisms (GCM) 10K type strain sequencing project: providing services to taxonomists for standard genome sequencing and annotation.</title>
        <authorList>
            <consortium name="The Broad Institute Genomics Platform"/>
            <consortium name="The Broad Institute Genome Sequencing Center for Infectious Disease"/>
            <person name="Wu L."/>
            <person name="Ma J."/>
        </authorList>
    </citation>
    <scope>NUCLEOTIDE SEQUENCE [LARGE SCALE GENOMIC DNA]</scope>
    <source>
        <strain evidence="8 9">JCM 12389</strain>
    </source>
</reference>